<keyword evidence="3" id="KW-1185">Reference proteome</keyword>
<proteinExistence type="predicted"/>
<protein>
    <submittedName>
        <fullName evidence="2">Uncharacterized protein</fullName>
    </submittedName>
</protein>
<name>A0ABT6KSM0_9MYCO</name>
<feature type="compositionally biased region" description="Polar residues" evidence="1">
    <location>
        <begin position="1"/>
        <end position="13"/>
    </location>
</feature>
<dbReference type="Proteomes" id="UP001160130">
    <property type="component" value="Unassembled WGS sequence"/>
</dbReference>
<organism evidence="2 3">
    <name type="scientific">Mycolicibacterium frederiksbergense</name>
    <dbReference type="NCBI Taxonomy" id="117567"/>
    <lineage>
        <taxon>Bacteria</taxon>
        <taxon>Bacillati</taxon>
        <taxon>Actinomycetota</taxon>
        <taxon>Actinomycetes</taxon>
        <taxon>Mycobacteriales</taxon>
        <taxon>Mycobacteriaceae</taxon>
        <taxon>Mycolicibacterium</taxon>
    </lineage>
</organism>
<gene>
    <name evidence="2" type="ORF">M2272_000342</name>
</gene>
<feature type="region of interest" description="Disordered" evidence="1">
    <location>
        <begin position="1"/>
        <end position="23"/>
    </location>
</feature>
<dbReference type="EMBL" id="JARXVE010000001">
    <property type="protein sequence ID" value="MDH6193721.1"/>
    <property type="molecule type" value="Genomic_DNA"/>
</dbReference>
<reference evidence="2 3" key="1">
    <citation type="submission" date="2023-04" db="EMBL/GenBank/DDBJ databases">
        <title>Forest soil microbial communities from Buena Vista Peninsula, Colon Province, Panama.</title>
        <authorList>
            <person name="Bouskill N."/>
        </authorList>
    </citation>
    <scope>NUCLEOTIDE SEQUENCE [LARGE SCALE GENOMIC DNA]</scope>
    <source>
        <strain evidence="2 3">AC80</strain>
    </source>
</reference>
<comment type="caution">
    <text evidence="2">The sequence shown here is derived from an EMBL/GenBank/DDBJ whole genome shotgun (WGS) entry which is preliminary data.</text>
</comment>
<evidence type="ECO:0000313" key="2">
    <source>
        <dbReference type="EMBL" id="MDH6193721.1"/>
    </source>
</evidence>
<evidence type="ECO:0000313" key="3">
    <source>
        <dbReference type="Proteomes" id="UP001160130"/>
    </source>
</evidence>
<sequence>MGAGSNDESATKMKSSRNGRPKLSNKVYEAELFRLQTEFVKLQE</sequence>
<evidence type="ECO:0000256" key="1">
    <source>
        <dbReference type="SAM" id="MobiDB-lite"/>
    </source>
</evidence>
<accession>A0ABT6KSM0</accession>